<dbReference type="EMBL" id="CAJNOW010016675">
    <property type="protein sequence ID" value="CAF1651730.1"/>
    <property type="molecule type" value="Genomic_DNA"/>
</dbReference>
<dbReference type="Gene3D" id="3.10.20.90">
    <property type="entry name" value="Phosphatidylinositol 3-kinase Catalytic Subunit, Chain A, domain 1"/>
    <property type="match status" value="1"/>
</dbReference>
<evidence type="ECO:0000259" key="8">
    <source>
        <dbReference type="PROSITE" id="PS50011"/>
    </source>
</evidence>
<dbReference type="InterPro" id="IPR014352">
    <property type="entry name" value="FERM/acyl-CoA-bd_prot_sf"/>
</dbReference>
<dbReference type="Gene3D" id="1.20.80.10">
    <property type="match status" value="1"/>
</dbReference>
<dbReference type="Proteomes" id="UP000663834">
    <property type="component" value="Unassembled WGS sequence"/>
</dbReference>
<dbReference type="Gene3D" id="2.30.29.30">
    <property type="entry name" value="Pleckstrin-homology domain (PH domain)/Phosphotyrosine-binding domain (PTB)"/>
    <property type="match status" value="1"/>
</dbReference>
<feature type="binding site" evidence="7">
    <location>
        <position position="465"/>
    </location>
    <ligand>
        <name>ATP</name>
        <dbReference type="ChEBI" id="CHEBI:30616"/>
    </ligand>
</feature>
<dbReference type="InterPro" id="IPR035963">
    <property type="entry name" value="FERM_2"/>
</dbReference>
<evidence type="ECO:0000256" key="5">
    <source>
        <dbReference type="ARBA" id="ARBA00022840"/>
    </source>
</evidence>
<keyword evidence="5 7" id="KW-0067">ATP-binding</keyword>
<dbReference type="Pfam" id="PF00373">
    <property type="entry name" value="FERM_M"/>
    <property type="match status" value="1"/>
</dbReference>
<dbReference type="InterPro" id="IPR008266">
    <property type="entry name" value="Tyr_kinase_AS"/>
</dbReference>
<dbReference type="GO" id="GO:0007165">
    <property type="term" value="P:signal transduction"/>
    <property type="evidence" value="ECO:0007669"/>
    <property type="project" value="UniProtKB-ARBA"/>
</dbReference>
<dbReference type="CDD" id="cd14473">
    <property type="entry name" value="FERM_B-lobe"/>
    <property type="match status" value="1"/>
</dbReference>
<dbReference type="InterPro" id="IPR019748">
    <property type="entry name" value="FERM_central"/>
</dbReference>
<dbReference type="Pfam" id="PF21477">
    <property type="entry name" value="FERM_C_FAK1"/>
    <property type="match status" value="1"/>
</dbReference>
<accession>A0A816ELQ1</accession>
<protein>
    <recommendedName>
        <fullName evidence="13">Non-specific protein-tyrosine kinase</fullName>
    </recommendedName>
</protein>
<evidence type="ECO:0000256" key="4">
    <source>
        <dbReference type="ARBA" id="ARBA00022777"/>
    </source>
</evidence>
<dbReference type="GO" id="GO:0004713">
    <property type="term" value="F:protein tyrosine kinase activity"/>
    <property type="evidence" value="ECO:0007669"/>
    <property type="project" value="UniProtKB-KW"/>
</dbReference>
<evidence type="ECO:0008006" key="13">
    <source>
        <dbReference type="Google" id="ProtNLM"/>
    </source>
</evidence>
<dbReference type="SUPFAM" id="SSF50729">
    <property type="entry name" value="PH domain-like"/>
    <property type="match status" value="1"/>
</dbReference>
<dbReference type="InterPro" id="IPR011009">
    <property type="entry name" value="Kinase-like_dom_sf"/>
</dbReference>
<dbReference type="SMART" id="SM00295">
    <property type="entry name" value="B41"/>
    <property type="match status" value="1"/>
</dbReference>
<dbReference type="PROSITE" id="PS00109">
    <property type="entry name" value="PROTEIN_KINASE_TYR"/>
    <property type="match status" value="1"/>
</dbReference>
<dbReference type="GO" id="GO:0008284">
    <property type="term" value="P:positive regulation of cell population proliferation"/>
    <property type="evidence" value="ECO:0007669"/>
    <property type="project" value="UniProtKB-ARBA"/>
</dbReference>
<keyword evidence="4" id="KW-0418">Kinase</keyword>
<dbReference type="SUPFAM" id="SSF54236">
    <property type="entry name" value="Ubiquitin-like"/>
    <property type="match status" value="1"/>
</dbReference>
<feature type="domain" description="FERM" evidence="9">
    <location>
        <begin position="39"/>
        <end position="364"/>
    </location>
</feature>
<dbReference type="PRINTS" id="PR00109">
    <property type="entry name" value="TYRKINASE"/>
</dbReference>
<dbReference type="CDD" id="cd13190">
    <property type="entry name" value="FERM_C_FAK1"/>
    <property type="match status" value="1"/>
</dbReference>
<keyword evidence="1" id="KW-0597">Phosphoprotein</keyword>
<reference evidence="11" key="1">
    <citation type="submission" date="2021-02" db="EMBL/GenBank/DDBJ databases">
        <authorList>
            <person name="Nowell W R."/>
        </authorList>
    </citation>
    <scope>NUCLEOTIDE SEQUENCE</scope>
</reference>
<name>A0A816ELQ1_9BILA</name>
<evidence type="ECO:0000256" key="3">
    <source>
        <dbReference type="ARBA" id="ARBA00022741"/>
    </source>
</evidence>
<dbReference type="InterPro" id="IPR029071">
    <property type="entry name" value="Ubiquitin-like_domsf"/>
</dbReference>
<dbReference type="SUPFAM" id="SSF47031">
    <property type="entry name" value="Second domain of FERM"/>
    <property type="match status" value="1"/>
</dbReference>
<organism evidence="11 12">
    <name type="scientific">Rotaria magnacalcarata</name>
    <dbReference type="NCBI Taxonomy" id="392030"/>
    <lineage>
        <taxon>Eukaryota</taxon>
        <taxon>Metazoa</taxon>
        <taxon>Spiralia</taxon>
        <taxon>Gnathifera</taxon>
        <taxon>Rotifera</taxon>
        <taxon>Eurotatoria</taxon>
        <taxon>Bdelloidea</taxon>
        <taxon>Philodinida</taxon>
        <taxon>Philodinidae</taxon>
        <taxon>Rotaria</taxon>
    </lineage>
</organism>
<dbReference type="FunFam" id="1.10.510.10:FF:000027">
    <property type="entry name" value="Receptor protein-tyrosine kinase"/>
    <property type="match status" value="1"/>
</dbReference>
<keyword evidence="6" id="KW-0829">Tyrosine-protein kinase</keyword>
<feature type="domain" description="Protein kinase" evidence="8">
    <location>
        <begin position="433"/>
        <end position="692"/>
    </location>
</feature>
<dbReference type="AlphaFoldDB" id="A0A816ELQ1"/>
<dbReference type="InterPro" id="IPR041784">
    <property type="entry name" value="FAK1/PYK2_FERM_C"/>
</dbReference>
<dbReference type="InterPro" id="IPR019749">
    <property type="entry name" value="Band_41_domain"/>
</dbReference>
<dbReference type="InterPro" id="IPR000299">
    <property type="entry name" value="FERM_domain"/>
</dbReference>
<dbReference type="PANTHER" id="PTHR46221">
    <property type="entry name" value="FERM AND PDZ DOMAIN-CONTAINING PROTEIN FAMILY MEMBER"/>
    <property type="match status" value="1"/>
</dbReference>
<gene>
    <name evidence="10" type="ORF">CJN711_LOCUS30121</name>
    <name evidence="11" type="ORF">KQP761_LOCUS30126</name>
</gene>
<evidence type="ECO:0000256" key="1">
    <source>
        <dbReference type="ARBA" id="ARBA00022553"/>
    </source>
</evidence>
<comment type="caution">
    <text evidence="11">The sequence shown here is derived from an EMBL/GenBank/DDBJ whole genome shotgun (WGS) entry which is preliminary data.</text>
</comment>
<dbReference type="Gene3D" id="3.30.200.20">
    <property type="entry name" value="Phosphorylase Kinase, domain 1"/>
    <property type="match status" value="1"/>
</dbReference>
<dbReference type="OrthoDB" id="9976756at2759"/>
<dbReference type="PROSITE" id="PS00107">
    <property type="entry name" value="PROTEIN_KINASE_ATP"/>
    <property type="match status" value="1"/>
</dbReference>
<proteinExistence type="predicted"/>
<evidence type="ECO:0000313" key="11">
    <source>
        <dbReference type="EMBL" id="CAF1651730.1"/>
    </source>
</evidence>
<dbReference type="Proteomes" id="UP000663855">
    <property type="component" value="Unassembled WGS sequence"/>
</dbReference>
<evidence type="ECO:0000256" key="7">
    <source>
        <dbReference type="PROSITE-ProRule" id="PRU10141"/>
    </source>
</evidence>
<dbReference type="Gene3D" id="1.10.510.10">
    <property type="entry name" value="Transferase(Phosphotransferase) domain 1"/>
    <property type="match status" value="1"/>
</dbReference>
<dbReference type="SUPFAM" id="SSF56112">
    <property type="entry name" value="Protein kinase-like (PK-like)"/>
    <property type="match status" value="1"/>
</dbReference>
<dbReference type="InterPro" id="IPR000719">
    <property type="entry name" value="Prot_kinase_dom"/>
</dbReference>
<dbReference type="Pfam" id="PF07714">
    <property type="entry name" value="PK_Tyr_Ser-Thr"/>
    <property type="match status" value="1"/>
</dbReference>
<dbReference type="GO" id="GO:0071944">
    <property type="term" value="C:cell periphery"/>
    <property type="evidence" value="ECO:0007669"/>
    <property type="project" value="UniProtKB-ARBA"/>
</dbReference>
<dbReference type="SMART" id="SM00219">
    <property type="entry name" value="TyrKc"/>
    <property type="match status" value="1"/>
</dbReference>
<dbReference type="EMBL" id="CAJNOV010014344">
    <property type="protein sequence ID" value="CAF1547135.1"/>
    <property type="molecule type" value="Genomic_DNA"/>
</dbReference>
<evidence type="ECO:0000259" key="9">
    <source>
        <dbReference type="PROSITE" id="PS50057"/>
    </source>
</evidence>
<evidence type="ECO:0000313" key="12">
    <source>
        <dbReference type="Proteomes" id="UP000663834"/>
    </source>
</evidence>
<dbReference type="InterPro" id="IPR001245">
    <property type="entry name" value="Ser-Thr/Tyr_kinase_cat_dom"/>
</dbReference>
<dbReference type="InterPro" id="IPR020635">
    <property type="entry name" value="Tyr_kinase_cat_dom"/>
</dbReference>
<dbReference type="InterPro" id="IPR011993">
    <property type="entry name" value="PH-like_dom_sf"/>
</dbReference>
<dbReference type="InterPro" id="IPR049385">
    <property type="entry name" value="FAK1-like_FERM_C"/>
</dbReference>
<dbReference type="InterPro" id="IPR017441">
    <property type="entry name" value="Protein_kinase_ATP_BS"/>
</dbReference>
<evidence type="ECO:0000256" key="2">
    <source>
        <dbReference type="ARBA" id="ARBA00022679"/>
    </source>
</evidence>
<dbReference type="PROSITE" id="PS50057">
    <property type="entry name" value="FERM_3"/>
    <property type="match status" value="1"/>
</dbReference>
<dbReference type="PANTHER" id="PTHR46221:SF9">
    <property type="entry name" value="NON-SPECIFIC PROTEIN-TYROSINE KINASE"/>
    <property type="match status" value="1"/>
</dbReference>
<evidence type="ECO:0000313" key="10">
    <source>
        <dbReference type="EMBL" id="CAF1547135.1"/>
    </source>
</evidence>
<dbReference type="PROSITE" id="PS50011">
    <property type="entry name" value="PROTEIN_KINASE_DOM"/>
    <property type="match status" value="1"/>
</dbReference>
<dbReference type="GO" id="GO:0005524">
    <property type="term" value="F:ATP binding"/>
    <property type="evidence" value="ECO:0007669"/>
    <property type="project" value="UniProtKB-UniRule"/>
</dbReference>
<keyword evidence="3 7" id="KW-0547">Nucleotide-binding</keyword>
<keyword evidence="2" id="KW-0808">Transferase</keyword>
<sequence length="941" mass="107769">MNESNLKINPFPFPCLLSFNESFIHIGIGYADRNMDKTTYLKIYFPNGSFHTLRYTPLTTIAELIRVVLKGRLSPYELFYASSFALRIKHLGTEQQIVFSSFNKNNVVNKWLHPNMTMEKVQIFYGPPDELKFELRLRYFPISIDAFSQDKAIFDFFYEQLRIDYMRLKSEHVSITVAIELGSLEIRKLFKDLNSTALDKKVNMDYLEEELGLRTFFPQSLIDSHKTRILRKHIKACLKKYEGLPEEECAKRFCFLLKDVWNWEQETYTCNLGVEWSVPISLVLGPSDGISYRTQNSTELTKMTTFENVLSISTTKVNSDDRGILKLMIAGSSETLTLKFPSFSEANDIAILIDGYCMFINKSTHSIWRSIVDEQSSISTKGSAASHCSSSYGSNFMHNHHRTNDDDNDDDDDSNGDYADLLSSDYYIDRKQIQMIDLLGNGQFGEVYRGILKTNQKLEVNIAIKTCKMQDATTTETFLDEAYVMQQFDHPHIIKLIGVCIEQPVLLIMELSRLGELRSYLVANRSDFDLITLVIYCEQLASALAYLESKKFVHRDIAARNVLVSNHECVKLADFGLSRRLTLENSYYKASKGKLPIRWMAPESINFRRFTHLSDVWMFAVCMWEILTMGKKPFQSIPNADVIDQIENGIRLPLPSVYCPKSLYDLMNDCWSYEPTSRPNFIRIEERLKSILKDERMNIRLKVENIPLTSSLSSSSSSSSLSSEIATLAKLLPTDNSVPPKPVLPSKNGLVGSRLQLNNNRLMTEKSQSSHHPQNCIDTEQKFSSKSSTYSIDDKEFQDKNTKLLKSNDGKAISSSLLMNLLHSQAKNILSAVLVLTRQNEIDYNNETNLRYSRPLSPINDKQQMQLVKNIAVVVRDLLQTIDRAPIFIKEMSEQNYNHFSNLVVSLIEAVRQRNYDKMGEHAVDIARTAKVLLDDILKLA</sequence>
<evidence type="ECO:0000256" key="6">
    <source>
        <dbReference type="ARBA" id="ARBA00023137"/>
    </source>
</evidence>